<organism evidence="1 2">
    <name type="scientific">Agromyces aurantiacus</name>
    <dbReference type="NCBI Taxonomy" id="165814"/>
    <lineage>
        <taxon>Bacteria</taxon>
        <taxon>Bacillati</taxon>
        <taxon>Actinomycetota</taxon>
        <taxon>Actinomycetes</taxon>
        <taxon>Micrococcales</taxon>
        <taxon>Microbacteriaceae</taxon>
        <taxon>Agromyces</taxon>
    </lineage>
</organism>
<keyword evidence="2" id="KW-1185">Reference proteome</keyword>
<evidence type="ECO:0000313" key="2">
    <source>
        <dbReference type="Proteomes" id="UP001595960"/>
    </source>
</evidence>
<dbReference type="EMBL" id="JBHSJC010000001">
    <property type="protein sequence ID" value="MFC4829832.1"/>
    <property type="molecule type" value="Genomic_DNA"/>
</dbReference>
<protein>
    <submittedName>
        <fullName evidence="1">DNA-binding protein</fullName>
    </submittedName>
</protein>
<proteinExistence type="predicted"/>
<dbReference type="Proteomes" id="UP001595960">
    <property type="component" value="Unassembled WGS sequence"/>
</dbReference>
<name>A0ABV9R989_9MICO</name>
<dbReference type="RefSeq" id="WP_204393845.1">
    <property type="nucleotide sequence ID" value="NZ_JAFBBW010000001.1"/>
</dbReference>
<accession>A0ABV9R989</accession>
<sequence length="217" mass="22963">MFVITADQVGSRTDIDRSATMQQQLQERFGDRLHLPVDQTAGDEVQALTDDAGTALDLVLDLARDGHWSIGLGVGDVRGPLPDAVRKAAGGAFIAAREAVGAAKRAEGRFALRTAPSTTEPAAVLGAAEIEPLVRLLLLVRERRTPHGWEAIDLVREGRAQKDAAAVLGISDAAVSQRLKAAAWSVDDEARPALVRLLAELDRATDGAGPTDPAPDR</sequence>
<dbReference type="GO" id="GO:0003677">
    <property type="term" value="F:DNA binding"/>
    <property type="evidence" value="ECO:0007669"/>
    <property type="project" value="UniProtKB-KW"/>
</dbReference>
<keyword evidence="1" id="KW-0238">DNA-binding</keyword>
<evidence type="ECO:0000313" key="1">
    <source>
        <dbReference type="EMBL" id="MFC4829832.1"/>
    </source>
</evidence>
<gene>
    <name evidence="1" type="ORF">ACFPER_13575</name>
</gene>
<comment type="caution">
    <text evidence="1">The sequence shown here is derived from an EMBL/GenBank/DDBJ whole genome shotgun (WGS) entry which is preliminary data.</text>
</comment>
<reference evidence="2" key="1">
    <citation type="journal article" date="2019" name="Int. J. Syst. Evol. Microbiol.">
        <title>The Global Catalogue of Microorganisms (GCM) 10K type strain sequencing project: providing services to taxonomists for standard genome sequencing and annotation.</title>
        <authorList>
            <consortium name="The Broad Institute Genomics Platform"/>
            <consortium name="The Broad Institute Genome Sequencing Center for Infectious Disease"/>
            <person name="Wu L."/>
            <person name="Ma J."/>
        </authorList>
    </citation>
    <scope>NUCLEOTIDE SEQUENCE [LARGE SCALE GENOMIC DNA]</scope>
    <source>
        <strain evidence="2">CGMCC 1.12192</strain>
    </source>
</reference>